<dbReference type="InterPro" id="IPR001623">
    <property type="entry name" value="DnaJ_domain"/>
</dbReference>
<comment type="caution">
    <text evidence="2">The sequence shown here is derived from an EMBL/GenBank/DDBJ whole genome shotgun (WGS) entry which is preliminary data.</text>
</comment>
<reference evidence="2 3" key="1">
    <citation type="submission" date="2007-06" db="EMBL/GenBank/DDBJ databases">
        <authorList>
            <person name="Shimkets L."/>
            <person name="Ferriera S."/>
            <person name="Johnson J."/>
            <person name="Kravitz S."/>
            <person name="Beeson K."/>
            <person name="Sutton G."/>
            <person name="Rogers Y.-H."/>
            <person name="Friedman R."/>
            <person name="Frazier M."/>
            <person name="Venter J.C."/>
        </authorList>
    </citation>
    <scope>NUCLEOTIDE SEQUENCE [LARGE SCALE GENOMIC DNA]</scope>
    <source>
        <strain evidence="2 3">SIR-1</strain>
    </source>
</reference>
<dbReference type="Gene3D" id="1.10.287.110">
    <property type="entry name" value="DnaJ domain"/>
    <property type="match status" value="1"/>
</dbReference>
<feature type="domain" description="J" evidence="1">
    <location>
        <begin position="96"/>
        <end position="157"/>
    </location>
</feature>
<gene>
    <name evidence="2" type="ORF">PPSIR1_33871</name>
</gene>
<dbReference type="eggNOG" id="COG0484">
    <property type="taxonomic scope" value="Bacteria"/>
</dbReference>
<organism evidence="2 3">
    <name type="scientific">Plesiocystis pacifica SIR-1</name>
    <dbReference type="NCBI Taxonomy" id="391625"/>
    <lineage>
        <taxon>Bacteria</taxon>
        <taxon>Pseudomonadati</taxon>
        <taxon>Myxococcota</taxon>
        <taxon>Polyangia</taxon>
        <taxon>Nannocystales</taxon>
        <taxon>Nannocystaceae</taxon>
        <taxon>Plesiocystis</taxon>
    </lineage>
</organism>
<dbReference type="InterPro" id="IPR050817">
    <property type="entry name" value="DjlA_DnaK_co-chaperone"/>
</dbReference>
<dbReference type="PANTHER" id="PTHR24074">
    <property type="entry name" value="CO-CHAPERONE PROTEIN DJLA"/>
    <property type="match status" value="1"/>
</dbReference>
<dbReference type="AlphaFoldDB" id="A6GBP1"/>
<sequence>MVGIGKRLIDVARANVTDFASAFTTDPEVRERRRLDDELERELAQEVDNTIGARAGRRARNVADKAEEAWERAFDEARARGGTSGRAGVTPRTIEGWYRTLEVPPGSDFTVVRKSYRKLVAKYHPDRFASDPDKYAAATEVARKITEAYEGIKTHIGEG</sequence>
<dbReference type="EMBL" id="ABCS01000059">
    <property type="protein sequence ID" value="EDM76747.1"/>
    <property type="molecule type" value="Genomic_DNA"/>
</dbReference>
<dbReference type="InterPro" id="IPR036869">
    <property type="entry name" value="J_dom_sf"/>
</dbReference>
<proteinExistence type="predicted"/>
<dbReference type="Proteomes" id="UP000005801">
    <property type="component" value="Unassembled WGS sequence"/>
</dbReference>
<dbReference type="SUPFAM" id="SSF46565">
    <property type="entry name" value="Chaperone J-domain"/>
    <property type="match status" value="1"/>
</dbReference>
<dbReference type="SMART" id="SM00271">
    <property type="entry name" value="DnaJ"/>
    <property type="match status" value="1"/>
</dbReference>
<evidence type="ECO:0000313" key="3">
    <source>
        <dbReference type="Proteomes" id="UP000005801"/>
    </source>
</evidence>
<dbReference type="CDD" id="cd06257">
    <property type="entry name" value="DnaJ"/>
    <property type="match status" value="1"/>
</dbReference>
<evidence type="ECO:0000259" key="1">
    <source>
        <dbReference type="PROSITE" id="PS50076"/>
    </source>
</evidence>
<keyword evidence="3" id="KW-1185">Reference proteome</keyword>
<dbReference type="PRINTS" id="PR00625">
    <property type="entry name" value="JDOMAIN"/>
</dbReference>
<dbReference type="PROSITE" id="PS50076">
    <property type="entry name" value="DNAJ_2"/>
    <property type="match status" value="1"/>
</dbReference>
<name>A6GBP1_9BACT</name>
<accession>A6GBP1</accession>
<evidence type="ECO:0000313" key="2">
    <source>
        <dbReference type="EMBL" id="EDM76747.1"/>
    </source>
</evidence>
<dbReference type="Pfam" id="PF00226">
    <property type="entry name" value="DnaJ"/>
    <property type="match status" value="1"/>
</dbReference>
<protein>
    <recommendedName>
        <fullName evidence="1">J domain-containing protein</fullName>
    </recommendedName>
</protein>
<dbReference type="STRING" id="391625.PPSIR1_33871"/>